<evidence type="ECO:0000313" key="5">
    <source>
        <dbReference type="EMBL" id="RYC69277.1"/>
    </source>
</evidence>
<dbReference type="InterPro" id="IPR001434">
    <property type="entry name" value="OmcB-like_DUF11"/>
</dbReference>
<reference evidence="5 6" key="1">
    <citation type="submission" date="2019-01" db="EMBL/GenBank/DDBJ databases">
        <title>Spirosoma flava sp. nov., a propanil-degrading bacterium isolated from herbicide-contaminated soil.</title>
        <authorList>
            <person name="Zhang L."/>
            <person name="Jiang J.-D."/>
        </authorList>
    </citation>
    <scope>NUCLEOTIDE SEQUENCE [LARGE SCALE GENOMIC DNA]</scope>
    <source>
        <strain evidence="5 6">TY50</strain>
    </source>
</reference>
<comment type="caution">
    <text evidence="5">The sequence shown here is derived from an EMBL/GenBank/DDBJ whole genome shotgun (WGS) entry which is preliminary data.</text>
</comment>
<dbReference type="AlphaFoldDB" id="A0A4Q2UIK9"/>
<dbReference type="GO" id="GO:0016788">
    <property type="term" value="F:hydrolase activity, acting on ester bonds"/>
    <property type="evidence" value="ECO:0007669"/>
    <property type="project" value="UniProtKB-ARBA"/>
</dbReference>
<protein>
    <submittedName>
        <fullName evidence="5">DUF11 domain-containing protein</fullName>
    </submittedName>
</protein>
<evidence type="ECO:0000313" key="6">
    <source>
        <dbReference type="Proteomes" id="UP000290407"/>
    </source>
</evidence>
<dbReference type="InterPro" id="IPR036514">
    <property type="entry name" value="SGNH_hydro_sf"/>
</dbReference>
<dbReference type="InterPro" id="IPR051172">
    <property type="entry name" value="Chlamydia_OmcB"/>
</dbReference>
<feature type="compositionally biased region" description="Polar residues" evidence="2">
    <location>
        <begin position="776"/>
        <end position="793"/>
    </location>
</feature>
<keyword evidence="1" id="KW-0378">Hydrolase</keyword>
<feature type="region of interest" description="Disordered" evidence="2">
    <location>
        <begin position="776"/>
        <end position="839"/>
    </location>
</feature>
<evidence type="ECO:0000259" key="4">
    <source>
        <dbReference type="Pfam" id="PF03629"/>
    </source>
</evidence>
<proteinExistence type="predicted"/>
<dbReference type="Gene3D" id="3.40.50.1110">
    <property type="entry name" value="SGNH hydrolase"/>
    <property type="match status" value="1"/>
</dbReference>
<dbReference type="Pfam" id="PF01345">
    <property type="entry name" value="DUF11"/>
    <property type="match status" value="2"/>
</dbReference>
<dbReference type="Proteomes" id="UP000290407">
    <property type="component" value="Unassembled WGS sequence"/>
</dbReference>
<dbReference type="PANTHER" id="PTHR34819">
    <property type="entry name" value="LARGE CYSTEINE-RICH PERIPLASMIC PROTEIN OMCB"/>
    <property type="match status" value="1"/>
</dbReference>
<dbReference type="Pfam" id="PF03629">
    <property type="entry name" value="SASA"/>
    <property type="match status" value="1"/>
</dbReference>
<evidence type="ECO:0000256" key="1">
    <source>
        <dbReference type="ARBA" id="ARBA00022801"/>
    </source>
</evidence>
<feature type="compositionally biased region" description="Polar residues" evidence="2">
    <location>
        <begin position="815"/>
        <end position="825"/>
    </location>
</feature>
<evidence type="ECO:0000256" key="2">
    <source>
        <dbReference type="SAM" id="MobiDB-lite"/>
    </source>
</evidence>
<feature type="domain" description="Sialate O-acetylesterase" evidence="4">
    <location>
        <begin position="91"/>
        <end position="308"/>
    </location>
</feature>
<sequence>MVVQRNLYNEANILVAGLAPANATAVEARLVPLALGQGQLTAWTSLPFLATTKAFRGPLLATGGWYRLEVRAKNGSTLLSQTNVDRVGVGEVFVIAGQSNVYGGFQRASNSAEDRVSCVDFRQDSLSEQLLPLRFSRASYGSSIGPSQPPHIWSTLGDRLVQQLNVPVLFLGAALGGTSSSQWQQSAVGNIGPTQNTAVYRRLGVALLHYVSRTGARAVLWHQGESDSYTDTQTYFDNIRQVIEKSRQQTGFTLPWVMSRVSYINGQTFPNVIAAQNRLITELPAVFPGPATDSLVGSANRPDNIHLAGAGIPKFITTWLQSLTPAFFQQAQPYLPPADAPLITSGYTLPLARRPGETIMAASVRSNPQLTDNSYFVQLIRTSTGEVVTESARSTANPIPLTLPGNLPDGQYQFRTVSTSPALVGKPGEPFIVNYFATPTPTQSVLTQPVAGGSPAPILQRVGYRYETASHSFYLMVQATAAVEVRLERIDGGNFGDSGWTLAPPSSQAPDYEQFADFNYLRNYPPIAGGVGGVEPGRYRVSVRQQGSSGAGLFFETQLLNGRVILYAAPEPISSIPPVLNIGMASARTPCVSSPLLVEMLVEGGPMNSGNLYRLQLSDASGSFANPITLQEFSSAASNPATMSVPIPAATPAGNQYRLRITATNPAVSSAPSPYFSLCSQADLSLSMTGSSRTVAVGEPVTFTLTVANAGPASAADVAVQSLLPANVEIVEILSPAIRVTDQTLTASVASLPTGSKADFVFRLRPTQPGSYITTAQLTSSSAPDPDSQPNSGTGDGQDDTARLDMRTPDHSTSRFESPNPNQTPLPAVLPNQPAPDPTKADLNLSIVSDRLLMQPGQIVSVSITVTNQGGLPANSVRVGCSFPPSLAFLDSPALSGGYGFVAGTFASIAPGQSGTFWFRATATQAAQALVQAQIIAASAADPDSRPGNGYLTGEDDTASLFLTIPY</sequence>
<gene>
    <name evidence="5" type="ORF">EQG79_15420</name>
</gene>
<feature type="domain" description="DUF11" evidence="3">
    <location>
        <begin position="842"/>
        <end position="945"/>
    </location>
</feature>
<dbReference type="InterPro" id="IPR005181">
    <property type="entry name" value="SASA"/>
</dbReference>
<keyword evidence="6" id="KW-1185">Reference proteome</keyword>
<dbReference type="SUPFAM" id="SSF52266">
    <property type="entry name" value="SGNH hydrolase"/>
    <property type="match status" value="1"/>
</dbReference>
<name>A0A4Q2UIK9_9BACT</name>
<dbReference type="InterPro" id="IPR013783">
    <property type="entry name" value="Ig-like_fold"/>
</dbReference>
<dbReference type="Gene3D" id="2.60.40.10">
    <property type="entry name" value="Immunoglobulins"/>
    <property type="match status" value="2"/>
</dbReference>
<feature type="compositionally biased region" description="Basic and acidic residues" evidence="2">
    <location>
        <begin position="800"/>
        <end position="814"/>
    </location>
</feature>
<dbReference type="NCBIfam" id="TIGR01451">
    <property type="entry name" value="B_ant_repeat"/>
    <property type="match status" value="1"/>
</dbReference>
<feature type="domain" description="DUF11" evidence="3">
    <location>
        <begin position="683"/>
        <end position="794"/>
    </location>
</feature>
<accession>A0A4Q2UIK9</accession>
<dbReference type="EMBL" id="SBLB01000004">
    <property type="protein sequence ID" value="RYC69277.1"/>
    <property type="molecule type" value="Genomic_DNA"/>
</dbReference>
<organism evidence="5 6">
    <name type="scientific">Spirosoma sordidisoli</name>
    <dbReference type="NCBI Taxonomy" id="2502893"/>
    <lineage>
        <taxon>Bacteria</taxon>
        <taxon>Pseudomonadati</taxon>
        <taxon>Bacteroidota</taxon>
        <taxon>Cytophagia</taxon>
        <taxon>Cytophagales</taxon>
        <taxon>Cytophagaceae</taxon>
        <taxon>Spirosoma</taxon>
    </lineage>
</organism>
<dbReference type="PANTHER" id="PTHR34819:SF5">
    <property type="entry name" value="CONSERVED REPEAT DOMAIN PROTEIN"/>
    <property type="match status" value="1"/>
</dbReference>
<dbReference type="InterPro" id="IPR047589">
    <property type="entry name" value="DUF11_rpt"/>
</dbReference>
<evidence type="ECO:0000259" key="3">
    <source>
        <dbReference type="Pfam" id="PF01345"/>
    </source>
</evidence>